<dbReference type="Proteomes" id="UP000825935">
    <property type="component" value="Chromosome 34"/>
</dbReference>
<dbReference type="EMBL" id="CM035439">
    <property type="protein sequence ID" value="KAH7283490.1"/>
    <property type="molecule type" value="Genomic_DNA"/>
</dbReference>
<feature type="repeat" description="PPR" evidence="2">
    <location>
        <begin position="421"/>
        <end position="455"/>
    </location>
</feature>
<dbReference type="InterPro" id="IPR011990">
    <property type="entry name" value="TPR-like_helical_dom_sf"/>
</dbReference>
<dbReference type="GO" id="GO:0009451">
    <property type="term" value="P:RNA modification"/>
    <property type="evidence" value="ECO:0007669"/>
    <property type="project" value="InterPro"/>
</dbReference>
<feature type="repeat" description="PPR" evidence="2">
    <location>
        <begin position="219"/>
        <end position="253"/>
    </location>
</feature>
<feature type="repeat" description="PPR" evidence="2">
    <location>
        <begin position="17"/>
        <end position="51"/>
    </location>
</feature>
<sequence length="600" mass="66951">MQTTIARACPRRVSDPSVLTWNLIIGASIRNGQSQEALQTFNNMKLHGYIPDQATLVAVLSACAKIPSLRQGQYVHASIWFTDWRTDVTVGTALLSMYGKCGDTHQALRTFESMPTKNIVTYNAAISSCIHVGDIDQACKLLGKMESDGFCPNRLSFLMILDARSGKMDIEEVRWLHCSIVGHGLEHDLVLATLLVNIYGKHDCFEDSWNVFSMLSVRDVVLWSSMIELFSCLVSGKDAQKLFEQMKQEGIMPDKVAYMSATDASALEENIKEGMRLHASILQLGSPIDDIQSTLLINMYGKCGEIYSALHIFDAIAEPNIITWNTLLGIHVHLGKCRDVFQTFSRLQQQGAMPNDVSFTIILSSCADFSRLKEGKMLHVQLLNNLFNVQVSVQTALIDMYGKCGSLKAAYEIFMEMEKQSVVTWTTMISAFARHGHCLKAMELFDQMEQEYVRADVITFASLLSACCYAGLLDEAYWWLDIMVQKYGLSPAEKHYECIVDLLGRTGQLEEAEALINKAPTLPTAVAWTALLGSCRNHVDVERGERAAISLLKTNPEESASFMTLSNMYFGTGRNDEGEILMQKMKNTHLSIASMPVMLE</sequence>
<dbReference type="Pfam" id="PF01535">
    <property type="entry name" value="PPR"/>
    <property type="match status" value="3"/>
</dbReference>
<dbReference type="InterPro" id="IPR046960">
    <property type="entry name" value="PPR_At4g14850-like_plant"/>
</dbReference>
<evidence type="ECO:0000313" key="3">
    <source>
        <dbReference type="EMBL" id="KAH7283490.1"/>
    </source>
</evidence>
<evidence type="ECO:0008006" key="5">
    <source>
        <dbReference type="Google" id="ProtNLM"/>
    </source>
</evidence>
<comment type="caution">
    <text evidence="3">The sequence shown here is derived from an EMBL/GenBank/DDBJ whole genome shotgun (WGS) entry which is preliminary data.</text>
</comment>
<proteinExistence type="predicted"/>
<keyword evidence="1" id="KW-0677">Repeat</keyword>
<organism evidence="3 4">
    <name type="scientific">Ceratopteris richardii</name>
    <name type="common">Triangle waterfern</name>
    <dbReference type="NCBI Taxonomy" id="49495"/>
    <lineage>
        <taxon>Eukaryota</taxon>
        <taxon>Viridiplantae</taxon>
        <taxon>Streptophyta</taxon>
        <taxon>Embryophyta</taxon>
        <taxon>Tracheophyta</taxon>
        <taxon>Polypodiopsida</taxon>
        <taxon>Polypodiidae</taxon>
        <taxon>Polypodiales</taxon>
        <taxon>Pteridineae</taxon>
        <taxon>Pteridaceae</taxon>
        <taxon>Parkerioideae</taxon>
        <taxon>Ceratopteris</taxon>
    </lineage>
</organism>
<dbReference type="EMBL" id="CM035439">
    <property type="protein sequence ID" value="KAH7283489.1"/>
    <property type="molecule type" value="Genomic_DNA"/>
</dbReference>
<feature type="repeat" description="PPR" evidence="2">
    <location>
        <begin position="456"/>
        <end position="491"/>
    </location>
</feature>
<dbReference type="PROSITE" id="PS51375">
    <property type="entry name" value="PPR"/>
    <property type="match status" value="6"/>
</dbReference>
<dbReference type="GO" id="GO:0003723">
    <property type="term" value="F:RNA binding"/>
    <property type="evidence" value="ECO:0007669"/>
    <property type="project" value="InterPro"/>
</dbReference>
<dbReference type="OrthoDB" id="1934563at2759"/>
<evidence type="ECO:0000313" key="4">
    <source>
        <dbReference type="Proteomes" id="UP000825935"/>
    </source>
</evidence>
<protein>
    <recommendedName>
        <fullName evidence="5">Pentatricopeptide repeat-containing protein</fullName>
    </recommendedName>
</protein>
<dbReference type="AlphaFoldDB" id="A0A8T2QIS6"/>
<dbReference type="NCBIfam" id="TIGR00756">
    <property type="entry name" value="PPR"/>
    <property type="match status" value="4"/>
</dbReference>
<reference evidence="3" key="1">
    <citation type="submission" date="2021-08" db="EMBL/GenBank/DDBJ databases">
        <title>WGS assembly of Ceratopteris richardii.</title>
        <authorList>
            <person name="Marchant D.B."/>
            <person name="Chen G."/>
            <person name="Jenkins J."/>
            <person name="Shu S."/>
            <person name="Leebens-Mack J."/>
            <person name="Grimwood J."/>
            <person name="Schmutz J."/>
            <person name="Soltis P."/>
            <person name="Soltis D."/>
            <person name="Chen Z.-H."/>
        </authorList>
    </citation>
    <scope>NUCLEOTIDE SEQUENCE</scope>
    <source>
        <strain evidence="3">Whitten #5841</strain>
        <tissue evidence="3">Leaf</tissue>
    </source>
</reference>
<dbReference type="PANTHER" id="PTHR47926:SF533">
    <property type="entry name" value="DYW DOMAIN-CONTAINING PROTEIN"/>
    <property type="match status" value="1"/>
</dbReference>
<feature type="repeat" description="PPR" evidence="2">
    <location>
        <begin position="320"/>
        <end position="354"/>
    </location>
</feature>
<dbReference type="InterPro" id="IPR002885">
    <property type="entry name" value="PPR_rpt"/>
</dbReference>
<dbReference type="FunFam" id="1.25.40.10:FF:000090">
    <property type="entry name" value="Pentatricopeptide repeat-containing protein, chloroplastic"/>
    <property type="match status" value="1"/>
</dbReference>
<dbReference type="EMBL" id="CM035439">
    <property type="protein sequence ID" value="KAH7283488.1"/>
    <property type="molecule type" value="Genomic_DNA"/>
</dbReference>
<dbReference type="InterPro" id="IPR046848">
    <property type="entry name" value="E_motif"/>
</dbReference>
<gene>
    <name evidence="3" type="ORF">KP509_34G009600</name>
</gene>
<keyword evidence="4" id="KW-1185">Reference proteome</keyword>
<dbReference type="PANTHER" id="PTHR47926">
    <property type="entry name" value="PENTATRICOPEPTIDE REPEAT-CONTAINING PROTEIN"/>
    <property type="match status" value="1"/>
</dbReference>
<dbReference type="OMA" id="DIHHASE"/>
<name>A0A8T2QIS6_CERRI</name>
<dbReference type="Pfam" id="PF20431">
    <property type="entry name" value="E_motif"/>
    <property type="match status" value="1"/>
</dbReference>
<feature type="repeat" description="PPR" evidence="2">
    <location>
        <begin position="118"/>
        <end position="152"/>
    </location>
</feature>
<evidence type="ECO:0000256" key="2">
    <source>
        <dbReference type="PROSITE-ProRule" id="PRU00708"/>
    </source>
</evidence>
<dbReference type="Pfam" id="PF13041">
    <property type="entry name" value="PPR_2"/>
    <property type="match status" value="4"/>
</dbReference>
<evidence type="ECO:0000256" key="1">
    <source>
        <dbReference type="ARBA" id="ARBA00022737"/>
    </source>
</evidence>
<accession>A0A8T2QIS6</accession>
<dbReference type="Gene3D" id="1.25.40.10">
    <property type="entry name" value="Tetratricopeptide repeat domain"/>
    <property type="match status" value="3"/>
</dbReference>